<sequence length="587" mass="61401">MISGSAFAFPRELERALSIQEIGDSTSKLAETDLRYFLFSCFGQRNCTTRRRALADEGSSASRAATGAAGAQIRASLSQRAGDGPPSSSARPQRRSSSSSRRRGAKPDAGDRSAQVEEWVSRKVNDPLVEIDPVTVDKKIQAEERLAREARAAQRAAERAQSEAAESSSLVPPEGITATVAPSSFDRPPPGFPGGLNASPRAVAAAALALLAAGAAYLLLRSNAKAPGSLSPSPVPAPVPGNRDVGTSRVIHHSSGAGKESSPPQELHEQFLHAGSDQAVSVRASVVLTSVQTQTITTVTPAPVFVGHQAQSAIPSSSPAVGMSFAVSPPSDREARPFEEAVGLDGPSGQVAADLEVDAVEFQKALVFDSPPAGKELLPEYLRASSGAEPLPSPAAARVAPAGFSSSGPEFADDLAEISGVQLPGADFRNAMVSDAFSMEKCLVDDGFVFESSSPQLVEDPVLFNLDNDAPALPVPEDVHIAGVQNGAASAESEFQPEEDRRKSYAEALQAVVPAIAVGAGAFSTFSGLDSGLEMVGLVATASFVAREIFLASSRQQLCGDVRKVKDHKSFLDFLKTREIIRDLPQE</sequence>
<feature type="compositionally biased region" description="Basic and acidic residues" evidence="1">
    <location>
        <begin position="105"/>
        <end position="118"/>
    </location>
</feature>
<feature type="region of interest" description="Disordered" evidence="1">
    <location>
        <begin position="151"/>
        <end position="193"/>
    </location>
</feature>
<feature type="compositionally biased region" description="Basic and acidic residues" evidence="1">
    <location>
        <begin position="151"/>
        <end position="161"/>
    </location>
</feature>
<feature type="region of interest" description="Disordered" evidence="1">
    <location>
        <begin position="227"/>
        <end position="266"/>
    </location>
</feature>
<proteinExistence type="predicted"/>
<dbReference type="EMBL" id="LVLJ01003810">
    <property type="protein sequence ID" value="OAE19627.1"/>
    <property type="molecule type" value="Genomic_DNA"/>
</dbReference>
<gene>
    <name evidence="2" type="ORF">AXG93_3756s1330</name>
</gene>
<name>A0A176VGB3_MARPO</name>
<protein>
    <submittedName>
        <fullName evidence="2">Uncharacterized protein</fullName>
    </submittedName>
</protein>
<organism evidence="2 3">
    <name type="scientific">Marchantia polymorpha subsp. ruderalis</name>
    <dbReference type="NCBI Taxonomy" id="1480154"/>
    <lineage>
        <taxon>Eukaryota</taxon>
        <taxon>Viridiplantae</taxon>
        <taxon>Streptophyta</taxon>
        <taxon>Embryophyta</taxon>
        <taxon>Marchantiophyta</taxon>
        <taxon>Marchantiopsida</taxon>
        <taxon>Marchantiidae</taxon>
        <taxon>Marchantiales</taxon>
        <taxon>Marchantiaceae</taxon>
        <taxon>Marchantia</taxon>
    </lineage>
</organism>
<comment type="caution">
    <text evidence="2">The sequence shown here is derived from an EMBL/GenBank/DDBJ whole genome shotgun (WGS) entry which is preliminary data.</text>
</comment>
<evidence type="ECO:0000256" key="1">
    <source>
        <dbReference type="SAM" id="MobiDB-lite"/>
    </source>
</evidence>
<evidence type="ECO:0000313" key="2">
    <source>
        <dbReference type="EMBL" id="OAE19627.1"/>
    </source>
</evidence>
<reference evidence="2" key="1">
    <citation type="submission" date="2016-03" db="EMBL/GenBank/DDBJ databases">
        <title>Mechanisms controlling the formation of the plant cell surface in tip-growing cells are functionally conserved among land plants.</title>
        <authorList>
            <person name="Honkanen S."/>
            <person name="Jones V.A."/>
            <person name="Morieri G."/>
            <person name="Champion C."/>
            <person name="Hetherington A.J."/>
            <person name="Kelly S."/>
            <person name="Saint-Marcoux D."/>
            <person name="Proust H."/>
            <person name="Prescott H."/>
            <person name="Dolan L."/>
        </authorList>
    </citation>
    <scope>NUCLEOTIDE SEQUENCE [LARGE SCALE GENOMIC DNA]</scope>
    <source>
        <tissue evidence="2">Whole gametophyte</tissue>
    </source>
</reference>
<feature type="compositionally biased region" description="Low complexity" evidence="1">
    <location>
        <begin position="85"/>
        <end position="99"/>
    </location>
</feature>
<accession>A0A176VGB3</accession>
<evidence type="ECO:0000313" key="3">
    <source>
        <dbReference type="Proteomes" id="UP000077202"/>
    </source>
</evidence>
<dbReference type="Proteomes" id="UP000077202">
    <property type="component" value="Unassembled WGS sequence"/>
</dbReference>
<dbReference type="AlphaFoldDB" id="A0A176VGB3"/>
<feature type="region of interest" description="Disordered" evidence="1">
    <location>
        <begin position="78"/>
        <end position="118"/>
    </location>
</feature>
<keyword evidence="3" id="KW-1185">Reference proteome</keyword>